<dbReference type="RefSeq" id="WP_161027852.1">
    <property type="nucleotide sequence ID" value="NZ_WWCJ01000022.1"/>
</dbReference>
<evidence type="ECO:0000313" key="9">
    <source>
        <dbReference type="EMBL" id="MYN04896.1"/>
    </source>
</evidence>
<evidence type="ECO:0000256" key="5">
    <source>
        <dbReference type="ARBA" id="ARBA00022837"/>
    </source>
</evidence>
<dbReference type="Gene3D" id="2.130.10.10">
    <property type="entry name" value="YVTN repeat-like/Quinoprotein amine dehydrogenase"/>
    <property type="match status" value="1"/>
</dbReference>
<evidence type="ECO:0000313" key="10">
    <source>
        <dbReference type="Proteomes" id="UP000448575"/>
    </source>
</evidence>
<comment type="similarity">
    <text evidence="2">Belongs to the PilY1 family.</text>
</comment>
<keyword evidence="6" id="KW-0281">Fimbrium</keyword>
<dbReference type="GO" id="GO:0009289">
    <property type="term" value="C:pilus"/>
    <property type="evidence" value="ECO:0007669"/>
    <property type="project" value="UniProtKB-SubCell"/>
</dbReference>
<accession>A0A6N9HND2</accession>
<feature type="domain" description="PilY1 beta-propeller" evidence="8">
    <location>
        <begin position="1062"/>
        <end position="1384"/>
    </location>
</feature>
<keyword evidence="7" id="KW-0732">Signal</keyword>
<evidence type="ECO:0000259" key="8">
    <source>
        <dbReference type="Pfam" id="PF05567"/>
    </source>
</evidence>
<keyword evidence="4" id="KW-0479">Metal-binding</keyword>
<dbReference type="Proteomes" id="UP000448575">
    <property type="component" value="Unassembled WGS sequence"/>
</dbReference>
<keyword evidence="5" id="KW-0106">Calcium</keyword>
<dbReference type="InterPro" id="IPR015943">
    <property type="entry name" value="WD40/YVTN_repeat-like_dom_sf"/>
</dbReference>
<proteinExistence type="inferred from homology"/>
<keyword evidence="10" id="KW-1185">Reference proteome</keyword>
<comment type="caution">
    <text evidence="9">The sequence shown here is derived from an EMBL/GenBank/DDBJ whole genome shotgun (WGS) entry which is preliminary data.</text>
</comment>
<dbReference type="Pfam" id="PF05567">
    <property type="entry name" value="T4P_PilY1"/>
    <property type="match status" value="1"/>
</dbReference>
<evidence type="ECO:0000256" key="6">
    <source>
        <dbReference type="ARBA" id="ARBA00023263"/>
    </source>
</evidence>
<dbReference type="InterPro" id="IPR008707">
    <property type="entry name" value="B-propeller_PilY1"/>
</dbReference>
<evidence type="ECO:0000256" key="7">
    <source>
        <dbReference type="SAM" id="SignalP"/>
    </source>
</evidence>
<dbReference type="EMBL" id="WWCJ01000022">
    <property type="protein sequence ID" value="MYN04896.1"/>
    <property type="molecule type" value="Genomic_DNA"/>
</dbReference>
<reference evidence="9 10" key="1">
    <citation type="submission" date="2019-12" db="EMBL/GenBank/DDBJ databases">
        <title>Novel species isolated from a subtropical stream in China.</title>
        <authorList>
            <person name="Lu H."/>
        </authorList>
    </citation>
    <scope>NUCLEOTIDE SEQUENCE [LARGE SCALE GENOMIC DNA]</scope>
    <source>
        <strain evidence="9 10">DS3</strain>
    </source>
</reference>
<dbReference type="InterPro" id="IPR011047">
    <property type="entry name" value="Quinoprotein_ADH-like_sf"/>
</dbReference>
<evidence type="ECO:0000256" key="4">
    <source>
        <dbReference type="ARBA" id="ARBA00022723"/>
    </source>
</evidence>
<feature type="signal peptide" evidence="7">
    <location>
        <begin position="1"/>
        <end position="25"/>
    </location>
</feature>
<dbReference type="GO" id="GO:0046872">
    <property type="term" value="F:metal ion binding"/>
    <property type="evidence" value="ECO:0007669"/>
    <property type="project" value="UniProtKB-KW"/>
</dbReference>
<dbReference type="SUPFAM" id="SSF50998">
    <property type="entry name" value="Quinoprotein alcohol dehydrogenase-like"/>
    <property type="match status" value="1"/>
</dbReference>
<protein>
    <recommendedName>
        <fullName evidence="8">PilY1 beta-propeller domain-containing protein</fullName>
    </recommendedName>
</protein>
<sequence length="1534" mass="162527">MKKLSTLVAASAALASALLPGAAEAAKTNIAQVPLLNISGTGTVKPNLMLLFDNSGSMESHFTPDNVNDNLCRSLATLEAGQTACSPGHPPFMSPDFNRQYYNPRIRYQAPIKWDGSSYPDQTAGNTASWTVVNSDGFGKLNRNLSGNSDTTINLVTEFPDLAWCLDTDCKLNSNYSYPDKTYSTSKAVSGAPYYYNIVVSEYCVDDTMKKCVSTTPGASAPAGYPVPAKVRWCDSTKLTNCQAKQVGAFKWPKFSTPLATNKAFGTLAVGASNTATSLNVNFVAVRNPASGTATTITSGTMTASTGTDTLAKRAALASAIAANIIATNKASPGTNPYWACVRAPVGQPTVSACSSHGITLSSDDVVAVMPIKCSAAPKDMANCELLPDDVTLNTRAGWIISAESNQVRPVPSANWPATALLNVEGKTGNNTAATISQIKLGTKTLVSTSIDLGKNSDQFKVSGLIRTAINNAKIPGVVAYVGGDQSNKMCAGLDASWVCVADTAGAKGVNLSITHTVTGSIDLSDRYASDTAIDSIPTSAMPISSGISTAFARVDILPGNTYPKVAARTDCAGATCSYNEEMTNFANWYTYYKSRMQMMKSAVGLAFSSLNANYRVGYALLSEAAVGGAMKMKPAEFTGTNRSNFYTKLYETTTSGSTPSRPALDNVGRMFSNLAPYEYAAGEEVVQFPCQQNFTLFTTDGYWNGGSTANVVNNDNKEDPTRFCTRAGGCVDTRTQAAPSLADVALHWYNGGSSTKTVALRGDALEKDLSKPGKVPAGAGENTHLHMNTFTLGLGMDGLMTYEKNYATSPKVGGDYYNVITGVKTGCPWNGGGEWVWPDPEVGSSSNTVQARVDDLWHAAVNGKGLYFSANEPKEVVDGLAAALGKMQQTIGAASAAATSTPNISLEDNDIFSDTFTTVKWYGELADRKIDTATGEVNPTPVWTTTAVLGKDVAAASDSRNIYKMDESGALESFTYDNLSALEKSWFDSKCTSLPQCILLPVEDRAKVDSGANMVNWLRGQQQHGDDKIFRAYTKTDFTPNGASGPIPIVLGDIASSKPAYLREPRKSYTTAGYSNYKAEYGARPATVFTAANDGMLHAFDASNGEERFAYVPRITMSKLWNLTSTTYATNHIFTTDGSPELGDVQIGGKWRTVMVAGLNGGGRGFYALDVTEADKGIVKPLWELCANATVCPANNDPDIGLTFGNPQFGLWNGKWVVLLTSGYNNAPGVDGVNTGDGKGYLYIVDVASGAILKKISTGKGDTTTPSGLAKITAITADPATDPVFTYVYGGDNDGRMWRFDLTNASGAVTVVEMADAGVKQPITARPDVTLCSVKDANGDISTQRVVLFGTGRLLDVPDTTNTDVQSLYLVKDTGVKVDVRGSGMVEKVLSESGANSSVITISENDVNLLTKSGWFFDWKLNEGERMNLDPKIVSGVANVVTNIPSSESSCSVGGTSNYYGVDVCKGFGVSSNVVGGTLSNTSAAVGFIIVRLPKGELKMITTTAKGETITKPVKELKSAEVHPAGWRRVKGD</sequence>
<evidence type="ECO:0000256" key="3">
    <source>
        <dbReference type="ARBA" id="ARBA00022558"/>
    </source>
</evidence>
<comment type="subcellular location">
    <subcellularLocation>
        <location evidence="1">Fimbrium</location>
    </subcellularLocation>
</comment>
<evidence type="ECO:0000256" key="2">
    <source>
        <dbReference type="ARBA" id="ARBA00008387"/>
    </source>
</evidence>
<evidence type="ECO:0000256" key="1">
    <source>
        <dbReference type="ARBA" id="ARBA00004561"/>
    </source>
</evidence>
<name>A0A6N9HND2_9BURK</name>
<keyword evidence="3" id="KW-1029">Fimbrium biogenesis</keyword>
<gene>
    <name evidence="9" type="ORF">GTP41_22630</name>
</gene>
<feature type="chain" id="PRO_5027108296" description="PilY1 beta-propeller domain-containing protein" evidence="7">
    <location>
        <begin position="26"/>
        <end position="1534"/>
    </location>
</feature>
<organism evidence="9 10">
    <name type="scientific">Pseudoduganella guangdongensis</name>
    <dbReference type="NCBI Taxonomy" id="2692179"/>
    <lineage>
        <taxon>Bacteria</taxon>
        <taxon>Pseudomonadati</taxon>
        <taxon>Pseudomonadota</taxon>
        <taxon>Betaproteobacteria</taxon>
        <taxon>Burkholderiales</taxon>
        <taxon>Oxalobacteraceae</taxon>
        <taxon>Telluria group</taxon>
        <taxon>Pseudoduganella</taxon>
    </lineage>
</organism>